<feature type="compositionally biased region" description="Low complexity" evidence="1">
    <location>
        <begin position="108"/>
        <end position="126"/>
    </location>
</feature>
<evidence type="ECO:0000313" key="2">
    <source>
        <dbReference type="EMBL" id="AKV03135.1"/>
    </source>
</evidence>
<dbReference type="RefSeq" id="WP_146653949.1">
    <property type="nucleotide sequence ID" value="NZ_CP012333.1"/>
</dbReference>
<dbReference type="EMBL" id="CP012333">
    <property type="protein sequence ID" value="AKV03135.1"/>
    <property type="molecule type" value="Genomic_DNA"/>
</dbReference>
<dbReference type="KEGG" id="llu:AKJ09_09798"/>
<gene>
    <name evidence="2" type="ORF">AKJ09_09798</name>
</gene>
<dbReference type="Proteomes" id="UP000064967">
    <property type="component" value="Chromosome"/>
</dbReference>
<dbReference type="AlphaFoldDB" id="A0A0K1QCH7"/>
<evidence type="ECO:0000313" key="3">
    <source>
        <dbReference type="Proteomes" id="UP000064967"/>
    </source>
</evidence>
<feature type="region of interest" description="Disordered" evidence="1">
    <location>
        <begin position="108"/>
        <end position="140"/>
    </location>
</feature>
<dbReference type="STRING" id="1391654.AKJ09_09798"/>
<sequence>MLLLDVAEAHLDSVVVAIDIDVSASKACSLEAFREAVLGASSRTVQVRNDAQAHVGLTVDAVGERLRGEARFEGASGADERTLVAASCDELRDAFGLVAGTWLDAEPASSAEKSSSPASSGVAVPERTNDANVAPIKTRPTRGPLAIGAHGLVFTGVGAAAVGGGVTLAFSTETLELRGAARFASSADSAADVGHASYRWYTLAFDGCLGRPRGEPFSFTGCGRLSPGVFLPTVEGDARALAWLTAGLGPRVGWSVGPVVLEAELFLDVAVLGYRLTPTASNLVAFRAILPSAAVGLSFPLP</sequence>
<reference evidence="2 3" key="1">
    <citation type="submission" date="2015-08" db="EMBL/GenBank/DDBJ databases">
        <authorList>
            <person name="Babu N.S."/>
            <person name="Beckwith C.J."/>
            <person name="Beseler K.G."/>
            <person name="Brison A."/>
            <person name="Carone J.V."/>
            <person name="Caskin T.P."/>
            <person name="Diamond M."/>
            <person name="Durham M.E."/>
            <person name="Foxe J.M."/>
            <person name="Go M."/>
            <person name="Henderson B.A."/>
            <person name="Jones I.B."/>
            <person name="McGettigan J.A."/>
            <person name="Micheletti S.J."/>
            <person name="Nasrallah M.E."/>
            <person name="Ortiz D."/>
            <person name="Piller C.R."/>
            <person name="Privatt S.R."/>
            <person name="Schneider S.L."/>
            <person name="Sharp S."/>
            <person name="Smith T.C."/>
            <person name="Stanton J.D."/>
            <person name="Ullery H.E."/>
            <person name="Wilson R.J."/>
            <person name="Serrano M.G."/>
            <person name="Buck G."/>
            <person name="Lee V."/>
            <person name="Wang Y."/>
            <person name="Carvalho R."/>
            <person name="Voegtly L."/>
            <person name="Shi R."/>
            <person name="Duckworth R."/>
            <person name="Johnson A."/>
            <person name="Loviza R."/>
            <person name="Walstead R."/>
            <person name="Shah Z."/>
            <person name="Kiflezghi M."/>
            <person name="Wade K."/>
            <person name="Ball S.L."/>
            <person name="Bradley K.W."/>
            <person name="Asai D.J."/>
            <person name="Bowman C.A."/>
            <person name="Russell D.A."/>
            <person name="Pope W.H."/>
            <person name="Jacobs-Sera D."/>
            <person name="Hendrix R.W."/>
            <person name="Hatfull G.F."/>
        </authorList>
    </citation>
    <scope>NUCLEOTIDE SEQUENCE [LARGE SCALE GENOMIC DNA]</scope>
    <source>
        <strain evidence="2 3">DSM 27648</strain>
    </source>
</reference>
<protein>
    <submittedName>
        <fullName evidence="2">Uncharacterized protein</fullName>
    </submittedName>
</protein>
<accession>A0A0K1QCH7</accession>
<keyword evidence="3" id="KW-1185">Reference proteome</keyword>
<proteinExistence type="predicted"/>
<name>A0A0K1QCH7_9BACT</name>
<organism evidence="2 3">
    <name type="scientific">Labilithrix luteola</name>
    <dbReference type="NCBI Taxonomy" id="1391654"/>
    <lineage>
        <taxon>Bacteria</taxon>
        <taxon>Pseudomonadati</taxon>
        <taxon>Myxococcota</taxon>
        <taxon>Polyangia</taxon>
        <taxon>Polyangiales</taxon>
        <taxon>Labilitrichaceae</taxon>
        <taxon>Labilithrix</taxon>
    </lineage>
</organism>
<evidence type="ECO:0000256" key="1">
    <source>
        <dbReference type="SAM" id="MobiDB-lite"/>
    </source>
</evidence>